<evidence type="ECO:0000256" key="6">
    <source>
        <dbReference type="PROSITE-ProRule" id="PRU00076"/>
    </source>
</evidence>
<feature type="domain" description="EGF-like" evidence="7">
    <location>
        <begin position="174"/>
        <end position="214"/>
    </location>
</feature>
<dbReference type="SUPFAM" id="SSF57196">
    <property type="entry name" value="EGF/Laminin"/>
    <property type="match status" value="2"/>
</dbReference>
<reference evidence="8 9" key="1">
    <citation type="submission" date="2024-01" db="EMBL/GenBank/DDBJ databases">
        <authorList>
            <person name="Alioto T."/>
            <person name="Alioto T."/>
            <person name="Gomez Garrido J."/>
        </authorList>
    </citation>
    <scope>NUCLEOTIDE SEQUENCE [LARGE SCALE GENOMIC DNA]</scope>
</reference>
<evidence type="ECO:0000256" key="4">
    <source>
        <dbReference type="ARBA" id="ARBA00023157"/>
    </source>
</evidence>
<evidence type="ECO:0000259" key="7">
    <source>
        <dbReference type="PROSITE" id="PS50026"/>
    </source>
</evidence>
<comment type="subcellular location">
    <subcellularLocation>
        <location evidence="1">Membrane</location>
    </subcellularLocation>
</comment>
<feature type="domain" description="EGF-like" evidence="7">
    <location>
        <begin position="215"/>
        <end position="254"/>
    </location>
</feature>
<organism evidence="8 9">
    <name type="scientific">Scomber scombrus</name>
    <name type="common">Atlantic mackerel</name>
    <name type="synonym">Scomber vernalis</name>
    <dbReference type="NCBI Taxonomy" id="13677"/>
    <lineage>
        <taxon>Eukaryota</taxon>
        <taxon>Metazoa</taxon>
        <taxon>Chordata</taxon>
        <taxon>Craniata</taxon>
        <taxon>Vertebrata</taxon>
        <taxon>Euteleostomi</taxon>
        <taxon>Actinopterygii</taxon>
        <taxon>Neopterygii</taxon>
        <taxon>Teleostei</taxon>
        <taxon>Neoteleostei</taxon>
        <taxon>Acanthomorphata</taxon>
        <taxon>Pelagiaria</taxon>
        <taxon>Scombriformes</taxon>
        <taxon>Scombridae</taxon>
        <taxon>Scomber</taxon>
    </lineage>
</organism>
<dbReference type="Proteomes" id="UP001314229">
    <property type="component" value="Unassembled WGS sequence"/>
</dbReference>
<keyword evidence="3" id="KW-0472">Membrane</keyword>
<evidence type="ECO:0000256" key="3">
    <source>
        <dbReference type="ARBA" id="ARBA00023136"/>
    </source>
</evidence>
<feature type="domain" description="EGF-like" evidence="7">
    <location>
        <begin position="88"/>
        <end position="128"/>
    </location>
</feature>
<dbReference type="SMART" id="SM00181">
    <property type="entry name" value="EGF"/>
    <property type="match status" value="4"/>
</dbReference>
<dbReference type="PROSITE" id="PS50026">
    <property type="entry name" value="EGF_3"/>
    <property type="match status" value="3"/>
</dbReference>
<sequence>MTSRIVFFHQNFCSNSTVLRTWTACQSCSISAFISCPSGFRRSPGTSTKDCKYYIRTYTLKIPINGCSFECYKEEELKTCCPGFWGPDCIECPEEAARPCSSRGVCSDGLGGNGTCTCQVGFAGTACEDCEANRYGPSCSSVCSCVHGLCAAGVKGDGRCTCFSGYGGASCDKELPECASLSCQQNSRCMEEALTGRLVCRCLPGYQQTAAQCVSVNPCLQQVCHVHATCVHSGPDQHLCACNHGYSGDGRVCMAVDPCQNKHGGCSTESTRCLILATLPVPLSLVSLSWLSNLVCGLQSPCPHLSCAVRLLLVLTRSPVHLVLSLTCPNPHLS</sequence>
<evidence type="ECO:0000256" key="2">
    <source>
        <dbReference type="ARBA" id="ARBA00022536"/>
    </source>
</evidence>
<keyword evidence="2 6" id="KW-0245">EGF-like domain</keyword>
<dbReference type="Pfam" id="PF12947">
    <property type="entry name" value="EGF_3"/>
    <property type="match status" value="1"/>
</dbReference>
<evidence type="ECO:0000256" key="1">
    <source>
        <dbReference type="ARBA" id="ARBA00004370"/>
    </source>
</evidence>
<dbReference type="InterPro" id="IPR000742">
    <property type="entry name" value="EGF"/>
</dbReference>
<feature type="disulfide bond" evidence="6">
    <location>
        <begin position="183"/>
        <end position="200"/>
    </location>
</feature>
<evidence type="ECO:0000313" key="9">
    <source>
        <dbReference type="Proteomes" id="UP001314229"/>
    </source>
</evidence>
<dbReference type="InterPro" id="IPR024731">
    <property type="entry name" value="NELL2-like_EGF"/>
</dbReference>
<dbReference type="Pfam" id="PF24887">
    <property type="entry name" value="EGF_STAB1-2"/>
    <property type="match status" value="1"/>
</dbReference>
<evidence type="ECO:0000313" key="8">
    <source>
        <dbReference type="EMBL" id="CAK6984281.1"/>
    </source>
</evidence>
<feature type="disulfide bond" evidence="6">
    <location>
        <begin position="118"/>
        <end position="127"/>
    </location>
</feature>
<dbReference type="Gene3D" id="2.10.25.10">
    <property type="entry name" value="Laminin"/>
    <property type="match status" value="2"/>
</dbReference>
<dbReference type="Gene3D" id="2.170.300.10">
    <property type="entry name" value="Tie2 ligand-binding domain superfamily"/>
    <property type="match status" value="1"/>
</dbReference>
<dbReference type="InterPro" id="IPR056806">
    <property type="entry name" value="EGF_STAB1-2"/>
</dbReference>
<comment type="caution">
    <text evidence="6">Lacks conserved residue(s) required for the propagation of feature annotation.</text>
</comment>
<comment type="caution">
    <text evidence="8">The sequence shown here is derived from an EMBL/GenBank/DDBJ whole genome shotgun (WGS) entry which is preliminary data.</text>
</comment>
<gene>
    <name evidence="8" type="ORF">FSCOSCO3_A034069</name>
</gene>
<name>A0AAV1QJL1_SCOSC</name>
<dbReference type="PROSITE" id="PS00022">
    <property type="entry name" value="EGF_1"/>
    <property type="match status" value="2"/>
</dbReference>
<dbReference type="AlphaFoldDB" id="A0AAV1QJL1"/>
<dbReference type="GO" id="GO:0016020">
    <property type="term" value="C:membrane"/>
    <property type="evidence" value="ECO:0007669"/>
    <property type="project" value="UniProtKB-SubCell"/>
</dbReference>
<keyword evidence="9" id="KW-1185">Reference proteome</keyword>
<keyword evidence="4 6" id="KW-1015">Disulfide bond</keyword>
<accession>A0AAV1QJL1</accession>
<dbReference type="PANTHER" id="PTHR24038:SF0">
    <property type="entry name" value="STABILIN-2"/>
    <property type="match status" value="1"/>
</dbReference>
<dbReference type="PANTHER" id="PTHR24038">
    <property type="entry name" value="STABILIN"/>
    <property type="match status" value="1"/>
</dbReference>
<protein>
    <submittedName>
        <fullName evidence="8">Stabilin-2</fullName>
    </submittedName>
</protein>
<dbReference type="PROSITE" id="PS01186">
    <property type="entry name" value="EGF_2"/>
    <property type="match status" value="3"/>
</dbReference>
<evidence type="ECO:0000256" key="5">
    <source>
        <dbReference type="ARBA" id="ARBA00023180"/>
    </source>
</evidence>
<proteinExistence type="predicted"/>
<dbReference type="EMBL" id="CAWUFR010001727">
    <property type="protein sequence ID" value="CAK6984281.1"/>
    <property type="molecule type" value="Genomic_DNA"/>
</dbReference>
<keyword evidence="5" id="KW-0325">Glycoprotein</keyword>